<evidence type="ECO:0000313" key="2">
    <source>
        <dbReference type="EMBL" id="MFC4821456.1"/>
    </source>
</evidence>
<sequence length="572" mass="60057">MRHSVWAGWIPALFCAAATAGTLTTLDDAQNGYLSSISRNGRIATGSYVTDVFAGAFRWRKGAGSENLAFGSGMGMTSWAQPIAGSATDVDGNIVAALAYSDSEANGPFLIGAFPGSAPQDRFYSQAYGISDTGVVVGLARDPSGNAIAFRWSAAEGMSRLAVNRPDTFSRANGISANGQTIYGWNDQPSGYRSGVIWVKGTPMDLHNPGPYGDAFGSPPGEAFGSNRDGSVVVGQGYYTEDPVMSQGWRWSAATGLQPIGIIAPPPERGIREAFARLRPPVRPHAERSPRPDGFFYAPQANPLGVSDDGSIIVGNTGDGQVQQAFIWTPADGMVLLSDYAPAHGITIPDGMFLISASSISSDGKILGGIAIDPTQSYVVSWIMDFHDAAPRETILTAQGSIAANDLAEGPFAGYPVGAAVSMTLRFASDGSTVVPGHEAVYTVAPDSFRLTARYQDPVDFSHHSATETLSGAGALLRIRNDDPRADGVELSPAAVATDGQSVELSLSDAAGALFDSEESTYINRTFGPPQLDATDWSLRGSDGRAMTVSLQWVNIADVAEDKLFEDGFDGG</sequence>
<dbReference type="RefSeq" id="WP_380021735.1">
    <property type="nucleotide sequence ID" value="NZ_JBHSHD010000010.1"/>
</dbReference>
<comment type="caution">
    <text evidence="2">The sequence shown here is derived from an EMBL/GenBank/DDBJ whole genome shotgun (WGS) entry which is preliminary data.</text>
</comment>
<organism evidence="2 3">
    <name type="scientific">Dokdonella ginsengisoli</name>
    <dbReference type="NCBI Taxonomy" id="363846"/>
    <lineage>
        <taxon>Bacteria</taxon>
        <taxon>Pseudomonadati</taxon>
        <taxon>Pseudomonadota</taxon>
        <taxon>Gammaproteobacteria</taxon>
        <taxon>Lysobacterales</taxon>
        <taxon>Rhodanobacteraceae</taxon>
        <taxon>Dokdonella</taxon>
    </lineage>
</organism>
<dbReference type="EMBL" id="JBHSHD010000010">
    <property type="protein sequence ID" value="MFC4821456.1"/>
    <property type="molecule type" value="Genomic_DNA"/>
</dbReference>
<keyword evidence="1" id="KW-0732">Signal</keyword>
<gene>
    <name evidence="2" type="ORF">ACFO6Q_14070</name>
</gene>
<accession>A0ABV9QWN1</accession>
<reference evidence="3" key="1">
    <citation type="journal article" date="2019" name="Int. J. Syst. Evol. Microbiol.">
        <title>The Global Catalogue of Microorganisms (GCM) 10K type strain sequencing project: providing services to taxonomists for standard genome sequencing and annotation.</title>
        <authorList>
            <consortium name="The Broad Institute Genomics Platform"/>
            <consortium name="The Broad Institute Genome Sequencing Center for Infectious Disease"/>
            <person name="Wu L."/>
            <person name="Ma J."/>
        </authorList>
    </citation>
    <scope>NUCLEOTIDE SEQUENCE [LARGE SCALE GENOMIC DNA]</scope>
    <source>
        <strain evidence="3">CCUG 30340</strain>
    </source>
</reference>
<name>A0ABV9QWN1_9GAMM</name>
<evidence type="ECO:0000313" key="3">
    <source>
        <dbReference type="Proteomes" id="UP001595886"/>
    </source>
</evidence>
<feature type="signal peptide" evidence="1">
    <location>
        <begin position="1"/>
        <end position="20"/>
    </location>
</feature>
<evidence type="ECO:0000256" key="1">
    <source>
        <dbReference type="SAM" id="SignalP"/>
    </source>
</evidence>
<evidence type="ECO:0008006" key="4">
    <source>
        <dbReference type="Google" id="ProtNLM"/>
    </source>
</evidence>
<protein>
    <recommendedName>
        <fullName evidence="4">HAF repeat-containing protein</fullName>
    </recommendedName>
</protein>
<keyword evidence="3" id="KW-1185">Reference proteome</keyword>
<proteinExistence type="predicted"/>
<feature type="chain" id="PRO_5045338072" description="HAF repeat-containing protein" evidence="1">
    <location>
        <begin position="21"/>
        <end position="572"/>
    </location>
</feature>
<dbReference type="Proteomes" id="UP001595886">
    <property type="component" value="Unassembled WGS sequence"/>
</dbReference>